<sequence length="289" mass="30987">MRLMQDDQEMVFVREGETVRRVLGPDLEQAVDDDVRDVSRDLGTLWSEVVIRARSTDVDWSVPGQGNAVWVPTAEGQGHIVFEGVATVDPAVAAYGAPLDGDVWDTFVRINGLGFGGAPRLRIVGGKATAAVVHGRPFVAYRTKTGALAIDLCEKVRTVVGTGGARAESVYSQEGTRRVALPNTRFVGEVPLRGAFATPSWSAPATVEADGRDAVLVIHNVDQPLADGRVTLLGARSAVLWGTEVDDYPATLPQRPGQRWLQKSQNALQSSRTLAGLARRAAGKLRGNQ</sequence>
<reference evidence="1 2" key="1">
    <citation type="submission" date="2018-07" db="EMBL/GenBank/DDBJ databases">
        <title>Arthrobacter sp. nov., isolated from raw cow's milk with high bacterial count.</title>
        <authorList>
            <person name="Hahne J."/>
            <person name="Isele D."/>
            <person name="Lipski A."/>
        </authorList>
    </citation>
    <scope>NUCLEOTIDE SEQUENCE [LARGE SCALE GENOMIC DNA]</scope>
    <source>
        <strain evidence="1 2">JZ R-183</strain>
    </source>
</reference>
<comment type="caution">
    <text evidence="1">The sequence shown here is derived from an EMBL/GenBank/DDBJ whole genome shotgun (WGS) entry which is preliminary data.</text>
</comment>
<gene>
    <name evidence="1" type="ORF">DWQ67_11315</name>
</gene>
<accession>A0A496PGS7</accession>
<keyword evidence="2" id="KW-1185">Reference proteome</keyword>
<evidence type="ECO:0000313" key="1">
    <source>
        <dbReference type="EMBL" id="RKW69683.1"/>
    </source>
</evidence>
<protein>
    <submittedName>
        <fullName evidence="1">Uncharacterized protein</fullName>
    </submittedName>
</protein>
<dbReference type="Proteomes" id="UP000273119">
    <property type="component" value="Unassembled WGS sequence"/>
</dbReference>
<proteinExistence type="predicted"/>
<name>A0A496PGS7_9MICC</name>
<evidence type="ECO:0000313" key="2">
    <source>
        <dbReference type="Proteomes" id="UP000273119"/>
    </source>
</evidence>
<dbReference type="EMBL" id="QQXL01000007">
    <property type="protein sequence ID" value="RKW69683.1"/>
    <property type="molecule type" value="Genomic_DNA"/>
</dbReference>
<organism evidence="1 2">
    <name type="scientific">Galactobacter caseinivorans</name>
    <dbReference type="NCBI Taxonomy" id="2676123"/>
    <lineage>
        <taxon>Bacteria</taxon>
        <taxon>Bacillati</taxon>
        <taxon>Actinomycetota</taxon>
        <taxon>Actinomycetes</taxon>
        <taxon>Micrococcales</taxon>
        <taxon>Micrococcaceae</taxon>
        <taxon>Galactobacter</taxon>
    </lineage>
</organism>
<dbReference type="AlphaFoldDB" id="A0A496PGS7"/>